<gene>
    <name evidence="2" type="ORF">GEOBRER4_n1387</name>
</gene>
<dbReference type="KEGG" id="gbn:GEOBRER4_13350"/>
<dbReference type="InterPro" id="IPR006016">
    <property type="entry name" value="UspA"/>
</dbReference>
<dbReference type="EMBL" id="AP023213">
    <property type="protein sequence ID" value="BCG46585.1"/>
    <property type="molecule type" value="Genomic_DNA"/>
</dbReference>
<organism evidence="2 3">
    <name type="scientific">Citrifermentans bremense</name>
    <dbReference type="NCBI Taxonomy" id="60035"/>
    <lineage>
        <taxon>Bacteria</taxon>
        <taxon>Pseudomonadati</taxon>
        <taxon>Thermodesulfobacteriota</taxon>
        <taxon>Desulfuromonadia</taxon>
        <taxon>Geobacterales</taxon>
        <taxon>Geobacteraceae</taxon>
        <taxon>Citrifermentans</taxon>
    </lineage>
</organism>
<dbReference type="AlphaFoldDB" id="A0A6S6M5B8"/>
<protein>
    <recommendedName>
        <fullName evidence="1">UspA domain-containing protein</fullName>
    </recommendedName>
</protein>
<feature type="domain" description="UspA" evidence="1">
    <location>
        <begin position="4"/>
        <end position="145"/>
    </location>
</feature>
<evidence type="ECO:0000313" key="2">
    <source>
        <dbReference type="EMBL" id="BCG46585.1"/>
    </source>
</evidence>
<evidence type="ECO:0000313" key="3">
    <source>
        <dbReference type="Proteomes" id="UP000515472"/>
    </source>
</evidence>
<reference evidence="2 3" key="1">
    <citation type="submission" date="2020-06" db="EMBL/GenBank/DDBJ databases">
        <title>Interaction of electrochemicaly active bacteria, Geobacter bremensis R4 on different carbon anode.</title>
        <authorList>
            <person name="Meng L."/>
            <person name="Yoshida N."/>
        </authorList>
    </citation>
    <scope>NUCLEOTIDE SEQUENCE [LARGE SCALE GENOMIC DNA]</scope>
    <source>
        <strain evidence="2 3">R4</strain>
    </source>
</reference>
<name>A0A6S6M5B8_9BACT</name>
<dbReference type="Proteomes" id="UP000515472">
    <property type="component" value="Chromosome"/>
</dbReference>
<dbReference type="InterPro" id="IPR014729">
    <property type="entry name" value="Rossmann-like_a/b/a_fold"/>
</dbReference>
<evidence type="ECO:0000259" key="1">
    <source>
        <dbReference type="Pfam" id="PF00582"/>
    </source>
</evidence>
<accession>A0A6S6M5B8</accession>
<proteinExistence type="predicted"/>
<dbReference type="Pfam" id="PF00582">
    <property type="entry name" value="Usp"/>
    <property type="match status" value="1"/>
</dbReference>
<sequence length="154" mass="17528">MRFAKILVVNRLSQYTRDAVRYGGMLATCFQADLLVLRVISNPVDQEALNAPSLFIKGEKYKTISSIEEQPREDLERVIREEVPTTLSVTGLVTDRDPLPEITRIVREEKVDLLVVLAHEQSRLENLLFPDNHGLIRTLPCSILLMKHEPRPVG</sequence>
<dbReference type="Gene3D" id="3.40.50.620">
    <property type="entry name" value="HUPs"/>
    <property type="match status" value="1"/>
</dbReference>
<dbReference type="CDD" id="cd00293">
    <property type="entry name" value="USP-like"/>
    <property type="match status" value="1"/>
</dbReference>
<dbReference type="SUPFAM" id="SSF52402">
    <property type="entry name" value="Adenine nucleotide alpha hydrolases-like"/>
    <property type="match status" value="1"/>
</dbReference>
<dbReference type="RefSeq" id="WP_185244760.1">
    <property type="nucleotide sequence ID" value="NZ_AP023213.1"/>
</dbReference>
<keyword evidence="3" id="KW-1185">Reference proteome</keyword>